<dbReference type="STRING" id="645134.A0A0L0HGU6"/>
<dbReference type="AlphaFoldDB" id="A0A0L0HGU6"/>
<dbReference type="Pfam" id="PF03155">
    <property type="entry name" value="Alg6_Alg8"/>
    <property type="match status" value="1"/>
</dbReference>
<keyword evidence="9 10" id="KW-0472">Membrane</keyword>
<feature type="transmembrane region" description="Helical" evidence="10">
    <location>
        <begin position="415"/>
        <end position="433"/>
    </location>
</feature>
<proteinExistence type="inferred from homology"/>
<sequence>MISSPGKSPSKSTRSSPPPDLGITSHWYTLLLESKGGHLALFSTYLFTIFIKWCVSLNGYSGQGVPPLYGDFEAQRHWLELTVILPREKWYRYDLQYWGLDYPLITAYHSWVMGIIARCINPEWVALDTSRGYESDGLTVFMRATALVTEYALYVPAVVFFANRWIGYAEFVPKNVLILLILLQPALIIIDHGHFQYNSAMLGFTVWTIMCLIRGKYLLGSIMFCLALNYKQMALFYALPVFWFLLGRCFIEKGGFRLLIKIACTVVATFAIIFALYSTSLPDVLQVFKRVFPVERGLYEDKVANVWCAISVVIKLRQMFDLQTLVYVSILATLLSVLPSGINLFLSPTPKRLVYALLNSSLGFFLFAFQVHEKSILLPLLPATLLLLDEPLWSVWFNNVAMFSMFPLLKRDQLVLPYVLLLLLWNWFASFSIRQASKNAKIVVLLSYMPILLVHTLEATVPPPAKFPDIYTMASVGISTGLFLVFLVYFNYRQFTLSDSSIPSINNKLKRT</sequence>
<dbReference type="GO" id="GO:0005789">
    <property type="term" value="C:endoplasmic reticulum membrane"/>
    <property type="evidence" value="ECO:0007669"/>
    <property type="project" value="UniProtKB-SubCell"/>
</dbReference>
<dbReference type="VEuPathDB" id="FungiDB:SPPG_03803"/>
<feature type="transmembrane region" description="Helical" evidence="10">
    <location>
        <begin position="325"/>
        <end position="346"/>
    </location>
</feature>
<organism evidence="11 12">
    <name type="scientific">Spizellomyces punctatus (strain DAOM BR117)</name>
    <dbReference type="NCBI Taxonomy" id="645134"/>
    <lineage>
        <taxon>Eukaryota</taxon>
        <taxon>Fungi</taxon>
        <taxon>Fungi incertae sedis</taxon>
        <taxon>Chytridiomycota</taxon>
        <taxon>Chytridiomycota incertae sedis</taxon>
        <taxon>Chytridiomycetes</taxon>
        <taxon>Spizellomycetales</taxon>
        <taxon>Spizellomycetaceae</taxon>
        <taxon>Spizellomyces</taxon>
    </lineage>
</organism>
<dbReference type="UniPathway" id="UPA00378"/>
<protein>
    <recommendedName>
        <fullName evidence="10">Alpha-1,3-glucosyltransferase</fullName>
        <ecNumber evidence="10">2.4.1.-</ecNumber>
    </recommendedName>
</protein>
<feature type="transmembrane region" description="Helical" evidence="10">
    <location>
        <begin position="140"/>
        <end position="166"/>
    </location>
</feature>
<dbReference type="Proteomes" id="UP000053201">
    <property type="component" value="Unassembled WGS sequence"/>
</dbReference>
<dbReference type="EC" id="2.4.1.-" evidence="10"/>
<evidence type="ECO:0000256" key="10">
    <source>
        <dbReference type="RuleBase" id="RU363110"/>
    </source>
</evidence>
<keyword evidence="5 10" id="KW-0808">Transferase</keyword>
<comment type="similarity">
    <text evidence="3 10">Belongs to the ALG6/ALG8 glucosyltransferase family.</text>
</comment>
<dbReference type="PANTHER" id="PTHR12413">
    <property type="entry name" value="DOLICHYL GLYCOSYLTRANSFERASE"/>
    <property type="match status" value="1"/>
</dbReference>
<dbReference type="GO" id="GO:0042281">
    <property type="term" value="F:dolichyl pyrophosphate Man9GlcNAc2 alpha-1,3-glucosyltransferase activity"/>
    <property type="evidence" value="ECO:0007669"/>
    <property type="project" value="EnsemblFungi"/>
</dbReference>
<comment type="pathway">
    <text evidence="2 10">Protein modification; protein glycosylation.</text>
</comment>
<dbReference type="InterPro" id="IPR004856">
    <property type="entry name" value="Glyco_trans_ALG6/ALG8"/>
</dbReference>
<reference evidence="11 12" key="1">
    <citation type="submission" date="2009-08" db="EMBL/GenBank/DDBJ databases">
        <title>The Genome Sequence of Spizellomyces punctatus strain DAOM BR117.</title>
        <authorList>
            <consortium name="The Broad Institute Genome Sequencing Platform"/>
            <person name="Russ C."/>
            <person name="Cuomo C."/>
            <person name="Shea T."/>
            <person name="Young S.K."/>
            <person name="Zeng Q."/>
            <person name="Koehrsen M."/>
            <person name="Haas B."/>
            <person name="Borodovsky M."/>
            <person name="Guigo R."/>
            <person name="Alvarado L."/>
            <person name="Berlin A."/>
            <person name="Bochicchio J."/>
            <person name="Borenstein D."/>
            <person name="Chapman S."/>
            <person name="Chen Z."/>
            <person name="Engels R."/>
            <person name="Freedman E."/>
            <person name="Gellesch M."/>
            <person name="Goldberg J."/>
            <person name="Griggs A."/>
            <person name="Gujja S."/>
            <person name="Heiman D."/>
            <person name="Hepburn T."/>
            <person name="Howarth C."/>
            <person name="Jen D."/>
            <person name="Larson L."/>
            <person name="Lewis B."/>
            <person name="Mehta T."/>
            <person name="Park D."/>
            <person name="Pearson M."/>
            <person name="Roberts A."/>
            <person name="Saif S."/>
            <person name="Shenoy N."/>
            <person name="Sisk P."/>
            <person name="Stolte C."/>
            <person name="Sykes S."/>
            <person name="Thomson T."/>
            <person name="Walk T."/>
            <person name="White J."/>
            <person name="Yandava C."/>
            <person name="Burger G."/>
            <person name="Gray M.W."/>
            <person name="Holland P.W.H."/>
            <person name="King N."/>
            <person name="Lang F.B.F."/>
            <person name="Roger A.J."/>
            <person name="Ruiz-Trillo I."/>
            <person name="Lander E."/>
            <person name="Nusbaum C."/>
        </authorList>
    </citation>
    <scope>NUCLEOTIDE SEQUENCE [LARGE SCALE GENOMIC DNA]</scope>
    <source>
        <strain evidence="11 12">DAOM BR117</strain>
    </source>
</reference>
<accession>A0A0L0HGU6</accession>
<dbReference type="OMA" id="RVYMRAT"/>
<feature type="transmembrane region" description="Helical" evidence="10">
    <location>
        <begin position="234"/>
        <end position="251"/>
    </location>
</feature>
<dbReference type="GO" id="GO:0018279">
    <property type="term" value="P:protein N-linked glycosylation via asparagine"/>
    <property type="evidence" value="ECO:0007669"/>
    <property type="project" value="EnsemblFungi"/>
</dbReference>
<feature type="transmembrane region" description="Helical" evidence="10">
    <location>
        <begin position="202"/>
        <end position="228"/>
    </location>
</feature>
<evidence type="ECO:0000256" key="6">
    <source>
        <dbReference type="ARBA" id="ARBA00022692"/>
    </source>
</evidence>
<evidence type="ECO:0000313" key="11">
    <source>
        <dbReference type="EMBL" id="KND00681.1"/>
    </source>
</evidence>
<evidence type="ECO:0000256" key="8">
    <source>
        <dbReference type="ARBA" id="ARBA00022989"/>
    </source>
</evidence>
<keyword evidence="4 10" id="KW-0328">Glycosyltransferase</keyword>
<keyword evidence="7 10" id="KW-0256">Endoplasmic reticulum</keyword>
<gene>
    <name evidence="11" type="ORF">SPPG_03803</name>
</gene>
<dbReference type="FunCoup" id="A0A0L0HGU6">
    <property type="interactions" value="707"/>
</dbReference>
<dbReference type="InParanoid" id="A0A0L0HGU6"/>
<evidence type="ECO:0000256" key="9">
    <source>
        <dbReference type="ARBA" id="ARBA00023136"/>
    </source>
</evidence>
<keyword evidence="6 10" id="KW-0812">Transmembrane</keyword>
<dbReference type="EMBL" id="KQ257455">
    <property type="protein sequence ID" value="KND00681.1"/>
    <property type="molecule type" value="Genomic_DNA"/>
</dbReference>
<dbReference type="eggNOG" id="KOG2575">
    <property type="taxonomic scope" value="Eukaryota"/>
</dbReference>
<dbReference type="GeneID" id="27687291"/>
<evidence type="ECO:0000256" key="3">
    <source>
        <dbReference type="ARBA" id="ARBA00008715"/>
    </source>
</evidence>
<dbReference type="RefSeq" id="XP_016608720.1">
    <property type="nucleotide sequence ID" value="XM_016752050.1"/>
</dbReference>
<dbReference type="OrthoDB" id="5589195at2759"/>
<keyword evidence="12" id="KW-1185">Reference proteome</keyword>
<evidence type="ECO:0000256" key="1">
    <source>
        <dbReference type="ARBA" id="ARBA00004477"/>
    </source>
</evidence>
<keyword evidence="8 10" id="KW-1133">Transmembrane helix</keyword>
<dbReference type="PANTHER" id="PTHR12413:SF1">
    <property type="entry name" value="DOLICHYL PYROPHOSPHATE MAN9GLCNAC2 ALPHA-1,3-GLUCOSYLTRANSFERASE"/>
    <property type="match status" value="1"/>
</dbReference>
<name>A0A0L0HGU6_SPIPD</name>
<evidence type="ECO:0000256" key="2">
    <source>
        <dbReference type="ARBA" id="ARBA00004922"/>
    </source>
</evidence>
<feature type="transmembrane region" description="Helical" evidence="10">
    <location>
        <begin position="36"/>
        <end position="55"/>
    </location>
</feature>
<evidence type="ECO:0000256" key="7">
    <source>
        <dbReference type="ARBA" id="ARBA00022824"/>
    </source>
</evidence>
<feature type="transmembrane region" description="Helical" evidence="10">
    <location>
        <begin position="353"/>
        <end position="371"/>
    </location>
</feature>
<evidence type="ECO:0000256" key="5">
    <source>
        <dbReference type="ARBA" id="ARBA00022679"/>
    </source>
</evidence>
<feature type="transmembrane region" description="Helical" evidence="10">
    <location>
        <begin position="439"/>
        <end position="458"/>
    </location>
</feature>
<evidence type="ECO:0000256" key="4">
    <source>
        <dbReference type="ARBA" id="ARBA00022676"/>
    </source>
</evidence>
<feature type="transmembrane region" description="Helical" evidence="10">
    <location>
        <begin position="258"/>
        <end position="277"/>
    </location>
</feature>
<comment type="subcellular location">
    <subcellularLocation>
        <location evidence="1 10">Endoplasmic reticulum membrane</location>
        <topology evidence="1 10">Multi-pass membrane protein</topology>
    </subcellularLocation>
</comment>
<feature type="transmembrane region" description="Helical" evidence="10">
    <location>
        <begin position="470"/>
        <end position="490"/>
    </location>
</feature>
<feature type="transmembrane region" description="Helical" evidence="10">
    <location>
        <begin position="172"/>
        <end position="190"/>
    </location>
</feature>
<evidence type="ECO:0000313" key="12">
    <source>
        <dbReference type="Proteomes" id="UP000053201"/>
    </source>
</evidence>
<dbReference type="GO" id="GO:0009060">
    <property type="term" value="P:aerobic respiration"/>
    <property type="evidence" value="ECO:0007669"/>
    <property type="project" value="EnsemblFungi"/>
</dbReference>